<dbReference type="PANTHER" id="PTHR44592">
    <property type="entry name" value="NUDIX HYDROLASE DOMAIN-CONTAINING PROTEIN"/>
    <property type="match status" value="1"/>
</dbReference>
<proteinExistence type="predicted"/>
<dbReference type="PANTHER" id="PTHR44592:SF3">
    <property type="entry name" value="SECRETED PROTEIN"/>
    <property type="match status" value="1"/>
</dbReference>
<feature type="region of interest" description="Disordered" evidence="1">
    <location>
        <begin position="518"/>
        <end position="541"/>
    </location>
</feature>
<protein>
    <submittedName>
        <fullName evidence="3">Uncharacterized protein</fullName>
    </submittedName>
</protein>
<feature type="region of interest" description="Disordered" evidence="1">
    <location>
        <begin position="148"/>
        <end position="215"/>
    </location>
</feature>
<organism evidence="3 4">
    <name type="scientific">Acanthosepion pharaonis</name>
    <name type="common">Pharaoh cuttlefish</name>
    <name type="synonym">Sepia pharaonis</name>
    <dbReference type="NCBI Taxonomy" id="158019"/>
    <lineage>
        <taxon>Eukaryota</taxon>
        <taxon>Metazoa</taxon>
        <taxon>Spiralia</taxon>
        <taxon>Lophotrochozoa</taxon>
        <taxon>Mollusca</taxon>
        <taxon>Cephalopoda</taxon>
        <taxon>Coleoidea</taxon>
        <taxon>Decapodiformes</taxon>
        <taxon>Sepiida</taxon>
        <taxon>Sepiina</taxon>
        <taxon>Sepiidae</taxon>
        <taxon>Acanthosepion</taxon>
    </lineage>
</organism>
<evidence type="ECO:0000313" key="4">
    <source>
        <dbReference type="Proteomes" id="UP000597762"/>
    </source>
</evidence>
<keyword evidence="2" id="KW-1133">Transmembrane helix</keyword>
<accession>A0A812AKZ6</accession>
<feature type="compositionally biased region" description="Polar residues" evidence="1">
    <location>
        <begin position="475"/>
        <end position="499"/>
    </location>
</feature>
<feature type="transmembrane region" description="Helical" evidence="2">
    <location>
        <begin position="546"/>
        <end position="574"/>
    </location>
</feature>
<feature type="compositionally biased region" description="Low complexity" evidence="1">
    <location>
        <begin position="158"/>
        <end position="178"/>
    </location>
</feature>
<dbReference type="EMBL" id="CAHIKZ030000028">
    <property type="protein sequence ID" value="CAE1142384.1"/>
    <property type="molecule type" value="Genomic_DNA"/>
</dbReference>
<name>A0A812AKZ6_ACAPH</name>
<keyword evidence="4" id="KW-1185">Reference proteome</keyword>
<feature type="compositionally biased region" description="Low complexity" evidence="1">
    <location>
        <begin position="531"/>
        <end position="541"/>
    </location>
</feature>
<dbReference type="AlphaFoldDB" id="A0A812AKZ6"/>
<sequence length="579" mass="65141">MIIHNLHTSTKPSCKKNFFKSLSLFLFFSLLSLSFSLSLSLFLSLSLSLSLSNINFSSLTENNPNSFFSSSPSSDNSNKHGSFLVKRHSPRNLPSYQHLTPSLRTTSAPHDMLMDFFKSDEHFQEFEREFANLGRDFDVFNRLRRVDDYDEDGDSSRPASRGIEPSSSSSGSAAPIPIHVDSSRGIESSVGSGSCTPIPIHVDHRPGGGSREPTPRTELMVRAGDSGAADNEVGGFFHGGDDTFSDFFNNDEDFKEFEREFANFKLKRRSRAFADDFNRRSNCDLFADLFPGYEGQSPRERRSRGSASDWDYLFNKIKRNSNIFPENTQCLPERDADEQSPVFPAHNENIPPPPYQEHQSENQLRTPRKTVEIAIQRRPPLPASPVRHLSPEVTRSPGIKTKPLELKIEHVSSPCSSPTCSSVSSPRTPTGPSFVPRPRTDSPLLLHINEDELRDSPPIRRVLRFTDDFDENGDEPTTPTNTNQTVLHIDEPSTTNNNCNDEDVERIVIEHRFSEGVSKPTTTITRRTKGSSSERSASPASPLTSFFLSLSLFFFLSHSKTIFLFFIILTYYLLIKPNE</sequence>
<feature type="region of interest" description="Disordered" evidence="1">
    <location>
        <begin position="469"/>
        <end position="499"/>
    </location>
</feature>
<dbReference type="Proteomes" id="UP000597762">
    <property type="component" value="Unassembled WGS sequence"/>
</dbReference>
<comment type="caution">
    <text evidence="3">The sequence shown here is derived from an EMBL/GenBank/DDBJ whole genome shotgun (WGS) entry which is preliminary data.</text>
</comment>
<feature type="compositionally biased region" description="Low complexity" evidence="1">
    <location>
        <begin position="412"/>
        <end position="430"/>
    </location>
</feature>
<evidence type="ECO:0000256" key="2">
    <source>
        <dbReference type="SAM" id="Phobius"/>
    </source>
</evidence>
<feature type="compositionally biased region" description="Polar residues" evidence="1">
    <location>
        <begin position="185"/>
        <end position="195"/>
    </location>
</feature>
<evidence type="ECO:0000313" key="3">
    <source>
        <dbReference type="EMBL" id="CAE1142384.1"/>
    </source>
</evidence>
<evidence type="ECO:0000256" key="1">
    <source>
        <dbReference type="SAM" id="MobiDB-lite"/>
    </source>
</evidence>
<reference evidence="3" key="1">
    <citation type="submission" date="2021-01" db="EMBL/GenBank/DDBJ databases">
        <authorList>
            <person name="Li R."/>
            <person name="Bekaert M."/>
        </authorList>
    </citation>
    <scope>NUCLEOTIDE SEQUENCE</scope>
    <source>
        <strain evidence="3">Farmed</strain>
    </source>
</reference>
<feature type="region of interest" description="Disordered" evidence="1">
    <location>
        <begin position="412"/>
        <end position="442"/>
    </location>
</feature>
<keyword evidence="2" id="KW-0472">Membrane</keyword>
<gene>
    <name evidence="3" type="ORF">SPHA_1018</name>
</gene>
<keyword evidence="2" id="KW-0812">Transmembrane</keyword>